<accession>A0A4C1ZRD2</accession>
<protein>
    <submittedName>
        <fullName evidence="2">115 kDa protein in type-1 retrotransposable element R1DM</fullName>
    </submittedName>
</protein>
<proteinExistence type="predicted"/>
<dbReference type="OrthoDB" id="411871at2759"/>
<dbReference type="EMBL" id="BGZK01001985">
    <property type="protein sequence ID" value="GBP89237.1"/>
    <property type="molecule type" value="Genomic_DNA"/>
</dbReference>
<reference evidence="2 3" key="1">
    <citation type="journal article" date="2019" name="Commun. Biol.">
        <title>The bagworm genome reveals a unique fibroin gene that provides high tensile strength.</title>
        <authorList>
            <person name="Kono N."/>
            <person name="Nakamura H."/>
            <person name="Ohtoshi R."/>
            <person name="Tomita M."/>
            <person name="Numata K."/>
            <person name="Arakawa K."/>
        </authorList>
    </citation>
    <scope>NUCLEOTIDE SEQUENCE [LARGE SCALE GENOMIC DNA]</scope>
</reference>
<feature type="compositionally biased region" description="Basic and acidic residues" evidence="1">
    <location>
        <begin position="247"/>
        <end position="263"/>
    </location>
</feature>
<name>A0A4C1ZRD2_EUMVA</name>
<evidence type="ECO:0000256" key="1">
    <source>
        <dbReference type="SAM" id="MobiDB-lite"/>
    </source>
</evidence>
<feature type="region of interest" description="Disordered" evidence="1">
    <location>
        <begin position="247"/>
        <end position="283"/>
    </location>
</feature>
<dbReference type="Proteomes" id="UP000299102">
    <property type="component" value="Unassembled WGS sequence"/>
</dbReference>
<gene>
    <name evidence="2" type="ORF">EVAR_71123_1</name>
</gene>
<organism evidence="2 3">
    <name type="scientific">Eumeta variegata</name>
    <name type="common">Bagworm moth</name>
    <name type="synonym">Eumeta japonica</name>
    <dbReference type="NCBI Taxonomy" id="151549"/>
    <lineage>
        <taxon>Eukaryota</taxon>
        <taxon>Metazoa</taxon>
        <taxon>Ecdysozoa</taxon>
        <taxon>Arthropoda</taxon>
        <taxon>Hexapoda</taxon>
        <taxon>Insecta</taxon>
        <taxon>Pterygota</taxon>
        <taxon>Neoptera</taxon>
        <taxon>Endopterygota</taxon>
        <taxon>Lepidoptera</taxon>
        <taxon>Glossata</taxon>
        <taxon>Ditrysia</taxon>
        <taxon>Tineoidea</taxon>
        <taxon>Psychidae</taxon>
        <taxon>Oiketicinae</taxon>
        <taxon>Eumeta</taxon>
    </lineage>
</organism>
<dbReference type="Gene3D" id="3.60.10.10">
    <property type="entry name" value="Endonuclease/exonuclease/phosphatase"/>
    <property type="match status" value="1"/>
</dbReference>
<comment type="caution">
    <text evidence="2">The sequence shown here is derived from an EMBL/GenBank/DDBJ whole genome shotgun (WGS) entry which is preliminary data.</text>
</comment>
<evidence type="ECO:0000313" key="3">
    <source>
        <dbReference type="Proteomes" id="UP000299102"/>
    </source>
</evidence>
<keyword evidence="3" id="KW-1185">Reference proteome</keyword>
<dbReference type="InterPro" id="IPR036691">
    <property type="entry name" value="Endo/exonu/phosph_ase_sf"/>
</dbReference>
<sequence length="349" mass="38464">MRSPSKTGWYGSIEGSVLLAAGALAAVERTYTAEGSSTEGCTDRVSLRFIQSKLQRSKLATTELLVEAERRKIAVALVQEPYIGNIGELRCYPGCRVVQKTTPRRGPDKAAIINLNSDVDVEEDQTLNGENVAAAIIKAGNCRIGIVSMYFEGDMPIGPYLDRVRYVCSKLGTEKIILGAMLTRGAWWGSGRQAGDGKNLWYGIYRVIRETGKNREDVLLKTDSEKVLGPEESATLLVETFFPDDRIDADDPYHTEVRRRTDEGSQPPETSRDLPGVEPPFSGAEIRSDFKAFRRRKSRGIDGFTSDICQAAIFRDLGLFLSMANKCLELGYFPRASKVAAIKVIPKPG</sequence>
<dbReference type="SUPFAM" id="SSF56219">
    <property type="entry name" value="DNase I-like"/>
    <property type="match status" value="1"/>
</dbReference>
<dbReference type="AlphaFoldDB" id="A0A4C1ZRD2"/>
<evidence type="ECO:0000313" key="2">
    <source>
        <dbReference type="EMBL" id="GBP89237.1"/>
    </source>
</evidence>